<organism evidence="9 10">
    <name type="scientific">Meganyctiphanes norvegica</name>
    <name type="common">Northern krill</name>
    <name type="synonym">Thysanopoda norvegica</name>
    <dbReference type="NCBI Taxonomy" id="48144"/>
    <lineage>
        <taxon>Eukaryota</taxon>
        <taxon>Metazoa</taxon>
        <taxon>Ecdysozoa</taxon>
        <taxon>Arthropoda</taxon>
        <taxon>Crustacea</taxon>
        <taxon>Multicrustacea</taxon>
        <taxon>Malacostraca</taxon>
        <taxon>Eumalacostraca</taxon>
        <taxon>Eucarida</taxon>
        <taxon>Euphausiacea</taxon>
        <taxon>Euphausiidae</taxon>
        <taxon>Meganyctiphanes</taxon>
    </lineage>
</organism>
<keyword evidence="10" id="KW-1185">Reference proteome</keyword>
<dbReference type="EMBL" id="CAXKWB010000907">
    <property type="protein sequence ID" value="CAL4062771.1"/>
    <property type="molecule type" value="Genomic_DNA"/>
</dbReference>
<evidence type="ECO:0000256" key="3">
    <source>
        <dbReference type="ARBA" id="ARBA00022527"/>
    </source>
</evidence>
<dbReference type="PANTHER" id="PTHR22969">
    <property type="entry name" value="IKB KINASE"/>
    <property type="match status" value="1"/>
</dbReference>
<feature type="non-terminal residue" evidence="9">
    <location>
        <position position="117"/>
    </location>
</feature>
<evidence type="ECO:0000256" key="2">
    <source>
        <dbReference type="ARBA" id="ARBA00022490"/>
    </source>
</evidence>
<feature type="domain" description="Protein kinase" evidence="8">
    <location>
        <begin position="48"/>
        <end position="117"/>
    </location>
</feature>
<feature type="non-terminal residue" evidence="9">
    <location>
        <position position="1"/>
    </location>
</feature>
<evidence type="ECO:0000256" key="1">
    <source>
        <dbReference type="ARBA" id="ARBA00004496"/>
    </source>
</evidence>
<dbReference type="Gene3D" id="3.30.200.20">
    <property type="entry name" value="Phosphorylase Kinase, domain 1"/>
    <property type="match status" value="1"/>
</dbReference>
<evidence type="ECO:0000256" key="7">
    <source>
        <dbReference type="ARBA" id="ARBA00022840"/>
    </source>
</evidence>
<protein>
    <recommendedName>
        <fullName evidence="8">Protein kinase domain-containing protein</fullName>
    </recommendedName>
</protein>
<evidence type="ECO:0000256" key="4">
    <source>
        <dbReference type="ARBA" id="ARBA00022679"/>
    </source>
</evidence>
<dbReference type="GO" id="GO:0005524">
    <property type="term" value="F:ATP binding"/>
    <property type="evidence" value="ECO:0007669"/>
    <property type="project" value="UniProtKB-KW"/>
</dbReference>
<dbReference type="InterPro" id="IPR051180">
    <property type="entry name" value="IKK"/>
</dbReference>
<dbReference type="GO" id="GO:0008385">
    <property type="term" value="C:IkappaB kinase complex"/>
    <property type="evidence" value="ECO:0007669"/>
    <property type="project" value="TreeGrafter"/>
</dbReference>
<evidence type="ECO:0000256" key="6">
    <source>
        <dbReference type="ARBA" id="ARBA00022777"/>
    </source>
</evidence>
<proteinExistence type="predicted"/>
<keyword evidence="5" id="KW-0547">Nucleotide-binding</keyword>
<dbReference type="InterPro" id="IPR011009">
    <property type="entry name" value="Kinase-like_dom_sf"/>
</dbReference>
<evidence type="ECO:0000256" key="5">
    <source>
        <dbReference type="ARBA" id="ARBA00022741"/>
    </source>
</evidence>
<evidence type="ECO:0000313" key="10">
    <source>
        <dbReference type="Proteomes" id="UP001497623"/>
    </source>
</evidence>
<dbReference type="GO" id="GO:0008384">
    <property type="term" value="F:IkappaB kinase activity"/>
    <property type="evidence" value="ECO:0007669"/>
    <property type="project" value="TreeGrafter"/>
</dbReference>
<evidence type="ECO:0000259" key="8">
    <source>
        <dbReference type="PROSITE" id="PS50011"/>
    </source>
</evidence>
<keyword evidence="2" id="KW-0963">Cytoplasm</keyword>
<dbReference type="InterPro" id="IPR000719">
    <property type="entry name" value="Prot_kinase_dom"/>
</dbReference>
<dbReference type="GO" id="GO:0033209">
    <property type="term" value="P:tumor necrosis factor-mediated signaling pathway"/>
    <property type="evidence" value="ECO:0007669"/>
    <property type="project" value="TreeGrafter"/>
</dbReference>
<dbReference type="SUPFAM" id="SSF56112">
    <property type="entry name" value="Protein kinase-like (PK-like)"/>
    <property type="match status" value="1"/>
</dbReference>
<keyword evidence="7" id="KW-0067">ATP-binding</keyword>
<comment type="subcellular location">
    <subcellularLocation>
        <location evidence="1">Cytoplasm</location>
    </subcellularLocation>
</comment>
<dbReference type="GO" id="GO:0045944">
    <property type="term" value="P:positive regulation of transcription by RNA polymerase II"/>
    <property type="evidence" value="ECO:0007669"/>
    <property type="project" value="TreeGrafter"/>
</dbReference>
<evidence type="ECO:0000313" key="9">
    <source>
        <dbReference type="EMBL" id="CAL4062771.1"/>
    </source>
</evidence>
<accession>A0AAV2PPU8</accession>
<comment type="caution">
    <text evidence="9">The sequence shown here is derived from an EMBL/GenBank/DDBJ whole genome shotgun (WGS) entry which is preliminary data.</text>
</comment>
<dbReference type="PANTHER" id="PTHR22969:SF17">
    <property type="entry name" value="INHIBITOR OF NUCLEAR FACTOR KAPPA-B KINASE SUBUNIT BETA"/>
    <property type="match status" value="1"/>
</dbReference>
<keyword evidence="4" id="KW-0808">Transferase</keyword>
<sequence>SSQNKSGGRRRSTSTSSSFCVVYVYLVISKMAATGGGSGEERPPTYPWYKDKVLGTGGFGTVTLWRHNDTGETIALKKCRWGTPGTGTENILTPKHVERWEKEVEIMNRLTHNAVVR</sequence>
<name>A0AAV2PPU8_MEGNR</name>
<dbReference type="Proteomes" id="UP001497623">
    <property type="component" value="Unassembled WGS sequence"/>
</dbReference>
<keyword evidence="3" id="KW-0723">Serine/threonine-protein kinase</keyword>
<dbReference type="PROSITE" id="PS50011">
    <property type="entry name" value="PROTEIN_KINASE_DOM"/>
    <property type="match status" value="1"/>
</dbReference>
<gene>
    <name evidence="9" type="ORF">MNOR_LOCUS2828</name>
</gene>
<dbReference type="AlphaFoldDB" id="A0AAV2PPU8"/>
<keyword evidence="6" id="KW-0418">Kinase</keyword>
<reference evidence="9 10" key="1">
    <citation type="submission" date="2024-05" db="EMBL/GenBank/DDBJ databases">
        <authorList>
            <person name="Wallberg A."/>
        </authorList>
    </citation>
    <scope>NUCLEOTIDE SEQUENCE [LARGE SCALE GENOMIC DNA]</scope>
</reference>